<protein>
    <recommendedName>
        <fullName evidence="2">DUF7053 domain-containing protein</fullName>
    </recommendedName>
</protein>
<evidence type="ECO:0000256" key="1">
    <source>
        <dbReference type="SAM" id="MobiDB-lite"/>
    </source>
</evidence>
<evidence type="ECO:0000259" key="2">
    <source>
        <dbReference type="Pfam" id="PF23155"/>
    </source>
</evidence>
<dbReference type="Proteomes" id="UP001345691">
    <property type="component" value="Unassembled WGS sequence"/>
</dbReference>
<dbReference type="EMBL" id="JAVRRF010000008">
    <property type="protein sequence ID" value="KAK5062310.1"/>
    <property type="molecule type" value="Genomic_DNA"/>
</dbReference>
<sequence>MMKKKSVYANITPIPSQIPRQLAIDMLHSHGEIIELNPLVTEYKPVKAPQNAPSDEFFSTWYEISQRIQYIPGMGKMGSGKISFKGVFHDMPWGLQTHVYAAMGVDIRNKWQIRGNQPGEPPETKELGSGAPADGLYLREDIEIKCNPAMISFVKKELKAASKIMVDRMVKKAELIDSGMLSAMMEDGKLKTLNPADRSQTFGPGQYSPTSMMTPKSPYGPLSPGMPDRRQSAYGRQSQYGHDRQPQYGNVPLAPQQGLAIEMPGSTQYATVQDNQRLQPPNRFSTAVSELSASSPSPGQMNFMNSSASDQQSYAGSVSSHPTSHDQDGLDKRSFAAELPANEGMSATWGSRSPDPNGQQGQQYRSPDSIAQQGHQYSSPDQNSYQWQQYRSPDSTGSGTPGQQYRGSDRGSSQPGSPDPNQQYRYNPQDYARMS</sequence>
<dbReference type="PANTHER" id="PTHR38117:SF2">
    <property type="entry name" value="NACHT AND WD40 DOMAIN PROTEIN"/>
    <property type="match status" value="1"/>
</dbReference>
<feature type="region of interest" description="Disordered" evidence="1">
    <location>
        <begin position="112"/>
        <end position="132"/>
    </location>
</feature>
<accession>A0ABR0JEN8</accession>
<feature type="compositionally biased region" description="Polar residues" evidence="1">
    <location>
        <begin position="348"/>
        <end position="426"/>
    </location>
</feature>
<evidence type="ECO:0000313" key="4">
    <source>
        <dbReference type="Proteomes" id="UP001345691"/>
    </source>
</evidence>
<organism evidence="3 4">
    <name type="scientific">Exophiala sideris</name>
    <dbReference type="NCBI Taxonomy" id="1016849"/>
    <lineage>
        <taxon>Eukaryota</taxon>
        <taxon>Fungi</taxon>
        <taxon>Dikarya</taxon>
        <taxon>Ascomycota</taxon>
        <taxon>Pezizomycotina</taxon>
        <taxon>Eurotiomycetes</taxon>
        <taxon>Chaetothyriomycetidae</taxon>
        <taxon>Chaetothyriales</taxon>
        <taxon>Herpotrichiellaceae</taxon>
        <taxon>Exophiala</taxon>
    </lineage>
</organism>
<feature type="compositionally biased region" description="Polar residues" evidence="1">
    <location>
        <begin position="197"/>
        <end position="214"/>
    </location>
</feature>
<keyword evidence="4" id="KW-1185">Reference proteome</keyword>
<dbReference type="InterPro" id="IPR055481">
    <property type="entry name" value="DUF7053"/>
</dbReference>
<comment type="caution">
    <text evidence="3">The sequence shown here is derived from an EMBL/GenBank/DDBJ whole genome shotgun (WGS) entry which is preliminary data.</text>
</comment>
<proteinExistence type="predicted"/>
<reference evidence="3 4" key="1">
    <citation type="submission" date="2023-08" db="EMBL/GenBank/DDBJ databases">
        <title>Black Yeasts Isolated from many extreme environments.</title>
        <authorList>
            <person name="Coleine C."/>
            <person name="Stajich J.E."/>
            <person name="Selbmann L."/>
        </authorList>
    </citation>
    <scope>NUCLEOTIDE SEQUENCE [LARGE SCALE GENOMIC DNA]</scope>
    <source>
        <strain evidence="3 4">CCFEE 6328</strain>
    </source>
</reference>
<name>A0ABR0JEN8_9EURO</name>
<feature type="compositionally biased region" description="Basic and acidic residues" evidence="1">
    <location>
        <begin position="323"/>
        <end position="335"/>
    </location>
</feature>
<feature type="compositionally biased region" description="Polar residues" evidence="1">
    <location>
        <begin position="285"/>
        <end position="322"/>
    </location>
</feature>
<gene>
    <name evidence="3" type="ORF">LTR69_004668</name>
</gene>
<feature type="region of interest" description="Disordered" evidence="1">
    <location>
        <begin position="285"/>
        <end position="435"/>
    </location>
</feature>
<dbReference type="PANTHER" id="PTHR38117">
    <property type="entry name" value="NACHT AND WD40 DOMAIN PROTEIN"/>
    <property type="match status" value="1"/>
</dbReference>
<feature type="domain" description="DUF7053" evidence="2">
    <location>
        <begin position="4"/>
        <end position="174"/>
    </location>
</feature>
<dbReference type="Pfam" id="PF23155">
    <property type="entry name" value="DUF7053"/>
    <property type="match status" value="1"/>
</dbReference>
<evidence type="ECO:0000313" key="3">
    <source>
        <dbReference type="EMBL" id="KAK5062310.1"/>
    </source>
</evidence>
<feature type="region of interest" description="Disordered" evidence="1">
    <location>
        <begin position="193"/>
        <end position="250"/>
    </location>
</feature>